<protein>
    <recommendedName>
        <fullName evidence="4">Head-tail joining protein</fullName>
    </recommendedName>
</protein>
<accession>A0A366CW61</accession>
<organism evidence="2 3">
    <name type="scientific">Nocardia puris</name>
    <dbReference type="NCBI Taxonomy" id="208602"/>
    <lineage>
        <taxon>Bacteria</taxon>
        <taxon>Bacillati</taxon>
        <taxon>Actinomycetota</taxon>
        <taxon>Actinomycetes</taxon>
        <taxon>Mycobacteriales</taxon>
        <taxon>Nocardiaceae</taxon>
        <taxon>Nocardia</taxon>
    </lineage>
</organism>
<dbReference type="EMBL" id="QNRE01000025">
    <property type="protein sequence ID" value="RBO82071.1"/>
    <property type="molecule type" value="Genomic_DNA"/>
</dbReference>
<reference evidence="2 3" key="1">
    <citation type="submission" date="2018-06" db="EMBL/GenBank/DDBJ databases">
        <title>Genomic Encyclopedia of Type Strains, Phase IV (KMG-IV): sequencing the most valuable type-strain genomes for metagenomic binning, comparative biology and taxonomic classification.</title>
        <authorList>
            <person name="Goeker M."/>
        </authorList>
    </citation>
    <scope>NUCLEOTIDE SEQUENCE [LARGE SCALE GENOMIC DNA]</scope>
    <source>
        <strain evidence="2 3">DSM 44599</strain>
    </source>
</reference>
<comment type="caution">
    <text evidence="2">The sequence shown here is derived from an EMBL/GenBank/DDBJ whole genome shotgun (WGS) entry which is preliminary data.</text>
</comment>
<dbReference type="AlphaFoldDB" id="A0A366CW61"/>
<feature type="region of interest" description="Disordered" evidence="1">
    <location>
        <begin position="1"/>
        <end position="27"/>
    </location>
</feature>
<evidence type="ECO:0000256" key="1">
    <source>
        <dbReference type="SAM" id="MobiDB-lite"/>
    </source>
</evidence>
<name>A0A366CW61_9NOCA</name>
<sequence length="112" mass="12331">MRRFRLRHTAGHRVHSESGTDAHGNPISTWAEPVPIQAVWWPASTSEPQVAGHDRVVVDMVAVVASTLAVSPHDRLVLDAAEFEVIGAAQNWDRGPGRRAGRRLLDLRRVDG</sequence>
<dbReference type="STRING" id="1210090.GCA_001613185_02438"/>
<evidence type="ECO:0008006" key="4">
    <source>
        <dbReference type="Google" id="ProtNLM"/>
    </source>
</evidence>
<dbReference type="Proteomes" id="UP000252586">
    <property type="component" value="Unassembled WGS sequence"/>
</dbReference>
<evidence type="ECO:0000313" key="2">
    <source>
        <dbReference type="EMBL" id="RBO82071.1"/>
    </source>
</evidence>
<proteinExistence type="predicted"/>
<gene>
    <name evidence="2" type="ORF">DFR74_12526</name>
</gene>
<keyword evidence="3" id="KW-1185">Reference proteome</keyword>
<evidence type="ECO:0000313" key="3">
    <source>
        <dbReference type="Proteomes" id="UP000252586"/>
    </source>
</evidence>
<feature type="compositionally biased region" description="Basic residues" evidence="1">
    <location>
        <begin position="1"/>
        <end position="13"/>
    </location>
</feature>